<evidence type="ECO:0000256" key="3">
    <source>
        <dbReference type="ARBA" id="ARBA00006753"/>
    </source>
</evidence>
<evidence type="ECO:0000256" key="8">
    <source>
        <dbReference type="ARBA" id="ARBA00022857"/>
    </source>
</evidence>
<dbReference type="EMBL" id="NVQC01000022">
    <property type="protein sequence ID" value="PTL35667.1"/>
    <property type="molecule type" value="Genomic_DNA"/>
</dbReference>
<sequence>MKSIQIGILGCGTVGSGVVKLIQENGDLLQQRLGGRVVIRRIADVDIHRRRNVEVDPTLLTTDATAVLEDPEIDIIVELIGGCDVALRFCREALNRKKHLVTANKALLATHGLELYRTAAAQRVSIGFEASVCGGIPLIRAMKDGLVADRVRSIIGIVNGTCNYILTTMTESKRPFAEVLAEAQAHGYAEANPSFDVDGIDSAHKLQILATLAFGAYVPFDRIHVEGIRQIDASDIEYARELGYRIKLLAIAKQRNGELEARVHPALIPEDNLLAAVGGVHNAVYVVGDAVGSLMFYGRGAGQMPTASAVVSDIAEIARGLLHDPTARGVPPPPISDAEAKIKDMASVRSCYYLRIMAIDKPGVLSRVTGILGSNNISLVSVIQKGREEQSAVPIVMMTHEAVEGDMQRSLLAIDQLDVVDRPTMCLRVEGVTD</sequence>
<dbReference type="FunFam" id="3.30.360.10:FF:000005">
    <property type="entry name" value="Homoserine dehydrogenase"/>
    <property type="match status" value="1"/>
</dbReference>
<evidence type="ECO:0000256" key="13">
    <source>
        <dbReference type="RuleBase" id="RU000579"/>
    </source>
</evidence>
<dbReference type="Gene3D" id="3.40.50.720">
    <property type="entry name" value="NAD(P)-binding Rossmann-like Domain"/>
    <property type="match status" value="1"/>
</dbReference>
<comment type="catalytic activity">
    <reaction evidence="13">
        <text>L-homoserine + NADP(+) = L-aspartate 4-semialdehyde + NADPH + H(+)</text>
        <dbReference type="Rhea" id="RHEA:15761"/>
        <dbReference type="ChEBI" id="CHEBI:15378"/>
        <dbReference type="ChEBI" id="CHEBI:57476"/>
        <dbReference type="ChEBI" id="CHEBI:57783"/>
        <dbReference type="ChEBI" id="CHEBI:58349"/>
        <dbReference type="ChEBI" id="CHEBI:537519"/>
        <dbReference type="EC" id="1.1.1.3"/>
    </reaction>
</comment>
<keyword evidence="17" id="KW-1185">Reference proteome</keyword>
<dbReference type="UniPathway" id="UPA00050">
    <property type="reaction ID" value="UER00063"/>
</dbReference>
<feature type="binding site" evidence="12">
    <location>
        <position position="105"/>
    </location>
    <ligand>
        <name>NADPH</name>
        <dbReference type="ChEBI" id="CHEBI:57783"/>
    </ligand>
</feature>
<dbReference type="InterPro" id="IPR016204">
    <property type="entry name" value="HDH"/>
</dbReference>
<dbReference type="PROSITE" id="PS51671">
    <property type="entry name" value="ACT"/>
    <property type="match status" value="1"/>
</dbReference>
<dbReference type="Gene3D" id="3.30.70.260">
    <property type="match status" value="1"/>
</dbReference>
<feature type="binding site" evidence="12">
    <location>
        <position position="190"/>
    </location>
    <ligand>
        <name>L-homoserine</name>
        <dbReference type="ChEBI" id="CHEBI:57476"/>
    </ligand>
</feature>
<keyword evidence="10 13" id="KW-0486">Methionine biosynthesis</keyword>
<evidence type="ECO:0000256" key="6">
    <source>
        <dbReference type="ARBA" id="ARBA00022605"/>
    </source>
</evidence>
<dbReference type="GO" id="GO:0009088">
    <property type="term" value="P:threonine biosynthetic process"/>
    <property type="evidence" value="ECO:0007669"/>
    <property type="project" value="UniProtKB-UniPathway"/>
</dbReference>
<evidence type="ECO:0000256" key="7">
    <source>
        <dbReference type="ARBA" id="ARBA00022697"/>
    </source>
</evidence>
<dbReference type="GO" id="GO:0009086">
    <property type="term" value="P:methionine biosynthetic process"/>
    <property type="evidence" value="ECO:0007669"/>
    <property type="project" value="UniProtKB-KW"/>
</dbReference>
<dbReference type="SUPFAM" id="SSF55347">
    <property type="entry name" value="Glyceraldehyde-3-phosphate dehydrogenase-like, C-terminal domain"/>
    <property type="match status" value="1"/>
</dbReference>
<keyword evidence="8 12" id="KW-0521">NADP</keyword>
<comment type="pathway">
    <text evidence="2 13">Amino-acid biosynthesis; L-methionine biosynthesis via de novo pathway; L-homoserine from L-aspartate: step 3/3.</text>
</comment>
<evidence type="ECO:0000256" key="4">
    <source>
        <dbReference type="ARBA" id="ARBA00013213"/>
    </source>
</evidence>
<dbReference type="InterPro" id="IPR001342">
    <property type="entry name" value="HDH_cat"/>
</dbReference>
<evidence type="ECO:0000256" key="10">
    <source>
        <dbReference type="ARBA" id="ARBA00023167"/>
    </source>
</evidence>
<dbReference type="PANTHER" id="PTHR43331:SF1">
    <property type="entry name" value="HOMOSERINE DEHYDROGENASE"/>
    <property type="match status" value="1"/>
</dbReference>
<evidence type="ECO:0000256" key="9">
    <source>
        <dbReference type="ARBA" id="ARBA00023002"/>
    </source>
</evidence>
<dbReference type="CDD" id="cd04881">
    <property type="entry name" value="ACT_HSDH-Hom"/>
    <property type="match status" value="1"/>
</dbReference>
<comment type="pathway">
    <text evidence="1 13">Amino-acid biosynthesis; L-threonine biosynthesis; L-threonine from L-aspartate: step 3/5.</text>
</comment>
<dbReference type="Gene3D" id="3.30.360.10">
    <property type="entry name" value="Dihydrodipicolinate Reductase, domain 2"/>
    <property type="match status" value="1"/>
</dbReference>
<dbReference type="InterPro" id="IPR045865">
    <property type="entry name" value="ACT-like_dom_sf"/>
</dbReference>
<keyword evidence="7 13" id="KW-0791">Threonine biosynthesis</keyword>
<dbReference type="GO" id="GO:0004412">
    <property type="term" value="F:homoserine dehydrogenase activity"/>
    <property type="evidence" value="ECO:0007669"/>
    <property type="project" value="UniProtKB-EC"/>
</dbReference>
<gene>
    <name evidence="16" type="ORF">CLG94_07845</name>
</gene>
<evidence type="ECO:0000259" key="15">
    <source>
        <dbReference type="PROSITE" id="PS51671"/>
    </source>
</evidence>
<dbReference type="SUPFAM" id="SSF55021">
    <property type="entry name" value="ACT-like"/>
    <property type="match status" value="1"/>
</dbReference>
<feature type="binding site" evidence="12">
    <location>
        <begin position="9"/>
        <end position="16"/>
    </location>
    <ligand>
        <name>NADP(+)</name>
        <dbReference type="ChEBI" id="CHEBI:58349"/>
    </ligand>
</feature>
<dbReference type="Proteomes" id="UP000241436">
    <property type="component" value="Unassembled WGS sequence"/>
</dbReference>
<evidence type="ECO:0000313" key="16">
    <source>
        <dbReference type="EMBL" id="PTL35667.1"/>
    </source>
</evidence>
<name>A0A2T4TX50_9BACT</name>
<keyword evidence="6 13" id="KW-0028">Amino-acid biosynthesis</keyword>
<dbReference type="Pfam" id="PF00742">
    <property type="entry name" value="Homoserine_dh"/>
    <property type="match status" value="1"/>
</dbReference>
<dbReference type="InterPro" id="IPR019811">
    <property type="entry name" value="HDH_CS"/>
</dbReference>
<evidence type="ECO:0000256" key="1">
    <source>
        <dbReference type="ARBA" id="ARBA00005056"/>
    </source>
</evidence>
<feature type="domain" description="ACT" evidence="15">
    <location>
        <begin position="353"/>
        <end position="428"/>
    </location>
</feature>
<dbReference type="PIRSF" id="PIRSF000098">
    <property type="entry name" value="Homoser_dehydrog"/>
    <property type="match status" value="1"/>
</dbReference>
<dbReference type="EC" id="1.1.1.3" evidence="4 13"/>
<feature type="active site" description="Proton donor" evidence="11">
    <location>
        <position position="205"/>
    </location>
</feature>
<accession>A0A2T4TX50</accession>
<evidence type="ECO:0000256" key="5">
    <source>
        <dbReference type="ARBA" id="ARBA00013376"/>
    </source>
</evidence>
<dbReference type="UniPathway" id="UPA00051">
    <property type="reaction ID" value="UER00465"/>
</dbReference>
<reference evidence="16 17" key="1">
    <citation type="submission" date="2017-09" db="EMBL/GenBank/DDBJ databases">
        <title>Bloom of a denitrifying methanotroph, Candidatus Methylomirabilis limnetica, in a deep stratified lake.</title>
        <authorList>
            <person name="Graf J.S."/>
            <person name="Marchant H.K."/>
            <person name="Tienken D."/>
            <person name="Hach P.F."/>
            <person name="Brand A."/>
            <person name="Schubert C.J."/>
            <person name="Kuypers M.M."/>
            <person name="Milucka J."/>
        </authorList>
    </citation>
    <scope>NUCLEOTIDE SEQUENCE [LARGE SCALE GENOMIC DNA]</scope>
    <source>
        <strain evidence="16 17">Zug</strain>
    </source>
</reference>
<evidence type="ECO:0000256" key="14">
    <source>
        <dbReference type="RuleBase" id="RU004171"/>
    </source>
</evidence>
<dbReference type="Pfam" id="PF03447">
    <property type="entry name" value="NAD_binding_3"/>
    <property type="match status" value="1"/>
</dbReference>
<comment type="caution">
    <text evidence="16">The sequence shown here is derived from an EMBL/GenBank/DDBJ whole genome shotgun (WGS) entry which is preliminary data.</text>
</comment>
<dbReference type="InterPro" id="IPR036291">
    <property type="entry name" value="NAD(P)-bd_dom_sf"/>
</dbReference>
<dbReference type="NCBIfam" id="NF004976">
    <property type="entry name" value="PRK06349.1"/>
    <property type="match status" value="1"/>
</dbReference>
<evidence type="ECO:0000313" key="17">
    <source>
        <dbReference type="Proteomes" id="UP000241436"/>
    </source>
</evidence>
<dbReference type="InterPro" id="IPR002912">
    <property type="entry name" value="ACT_dom"/>
</dbReference>
<dbReference type="FunFam" id="3.30.70.260:FF:000030">
    <property type="entry name" value="Homoserine dehydrogenase"/>
    <property type="match status" value="1"/>
</dbReference>
<keyword evidence="9 13" id="KW-0560">Oxidoreductase</keyword>
<protein>
    <recommendedName>
        <fullName evidence="5 13">Homoserine dehydrogenase</fullName>
        <ecNumber evidence="4 13">1.1.1.3</ecNumber>
    </recommendedName>
</protein>
<evidence type="ECO:0000256" key="2">
    <source>
        <dbReference type="ARBA" id="ARBA00005062"/>
    </source>
</evidence>
<dbReference type="OrthoDB" id="9808167at2"/>
<organism evidence="16 17">
    <name type="scientific">Candidatus Methylomirabilis limnetica</name>
    <dbReference type="NCBI Taxonomy" id="2033718"/>
    <lineage>
        <taxon>Bacteria</taxon>
        <taxon>Candidatus Methylomirabilota</taxon>
        <taxon>Candidatus Methylomirabilia</taxon>
        <taxon>Candidatus Methylomirabilales</taxon>
        <taxon>Candidatus Methylomirabilaceae</taxon>
        <taxon>Candidatus Methylomirabilis</taxon>
    </lineage>
</organism>
<comment type="similarity">
    <text evidence="3 14">Belongs to the homoserine dehydrogenase family.</text>
</comment>
<dbReference type="PANTHER" id="PTHR43331">
    <property type="entry name" value="HOMOSERINE DEHYDROGENASE"/>
    <property type="match status" value="1"/>
</dbReference>
<proteinExistence type="inferred from homology"/>
<dbReference type="GO" id="GO:0050661">
    <property type="term" value="F:NADP binding"/>
    <property type="evidence" value="ECO:0007669"/>
    <property type="project" value="InterPro"/>
</dbReference>
<dbReference type="RefSeq" id="WP_107562383.1">
    <property type="nucleotide sequence ID" value="NZ_NVQC01000022.1"/>
</dbReference>
<dbReference type="SUPFAM" id="SSF51735">
    <property type="entry name" value="NAD(P)-binding Rossmann-fold domains"/>
    <property type="match status" value="1"/>
</dbReference>
<dbReference type="Pfam" id="PF01842">
    <property type="entry name" value="ACT"/>
    <property type="match status" value="1"/>
</dbReference>
<dbReference type="InterPro" id="IPR005106">
    <property type="entry name" value="Asp/hSer_DH_NAD-bd"/>
</dbReference>
<evidence type="ECO:0000256" key="11">
    <source>
        <dbReference type="PIRSR" id="PIRSR000098-1"/>
    </source>
</evidence>
<dbReference type="PROSITE" id="PS01042">
    <property type="entry name" value="HOMOSER_DHGENASE"/>
    <property type="match status" value="1"/>
</dbReference>
<reference evidence="17" key="2">
    <citation type="journal article" date="2018" name="Environ. Microbiol.">
        <title>Bloom of a denitrifying methanotroph, 'Candidatus Methylomirabilis limnetica', in a deep stratified lake.</title>
        <authorList>
            <person name="Graf J.S."/>
            <person name="Mayr M.J."/>
            <person name="Marchant H.K."/>
            <person name="Tienken D."/>
            <person name="Hach P.F."/>
            <person name="Brand A."/>
            <person name="Schubert C.J."/>
            <person name="Kuypers M.M."/>
            <person name="Milucka J."/>
        </authorList>
    </citation>
    <scope>NUCLEOTIDE SEQUENCE [LARGE SCALE GENOMIC DNA]</scope>
    <source>
        <strain evidence="17">Zug</strain>
    </source>
</reference>
<dbReference type="AlphaFoldDB" id="A0A2T4TX50"/>
<evidence type="ECO:0000256" key="12">
    <source>
        <dbReference type="PIRSR" id="PIRSR000098-2"/>
    </source>
</evidence>